<accession>A0A813KVI6</accession>
<name>A0A813KVI6_POLGL</name>
<feature type="non-terminal residue" evidence="1">
    <location>
        <position position="1"/>
    </location>
</feature>
<evidence type="ECO:0000313" key="1">
    <source>
        <dbReference type="EMBL" id="CAE8709333.1"/>
    </source>
</evidence>
<protein>
    <submittedName>
        <fullName evidence="1">Uncharacterized protein</fullName>
    </submittedName>
</protein>
<proteinExistence type="predicted"/>
<comment type="caution">
    <text evidence="1">The sequence shown here is derived from an EMBL/GenBank/DDBJ whole genome shotgun (WGS) entry which is preliminary data.</text>
</comment>
<dbReference type="EMBL" id="CAJNNW010031831">
    <property type="protein sequence ID" value="CAE8709333.1"/>
    <property type="molecule type" value="Genomic_DNA"/>
</dbReference>
<dbReference type="AlphaFoldDB" id="A0A813KVI6"/>
<organism evidence="1 2">
    <name type="scientific">Polarella glacialis</name>
    <name type="common">Dinoflagellate</name>
    <dbReference type="NCBI Taxonomy" id="89957"/>
    <lineage>
        <taxon>Eukaryota</taxon>
        <taxon>Sar</taxon>
        <taxon>Alveolata</taxon>
        <taxon>Dinophyceae</taxon>
        <taxon>Suessiales</taxon>
        <taxon>Suessiaceae</taxon>
        <taxon>Polarella</taxon>
    </lineage>
</organism>
<dbReference type="Proteomes" id="UP000626109">
    <property type="component" value="Unassembled WGS sequence"/>
</dbReference>
<evidence type="ECO:0000313" key="2">
    <source>
        <dbReference type="Proteomes" id="UP000626109"/>
    </source>
</evidence>
<gene>
    <name evidence="1" type="ORF">PGLA2088_LOCUS35401</name>
</gene>
<sequence>VLVPWLKPKIVHVEMNPHYPPPFAQRQHFDTALLEQILHTKGDIDLPNWVRGCSLSAISQVLGGPAEYALVQVEFDHALFVRKDLVHQAVPSWPRLSQMRLWDHWLAGFQCHPLRRIARESEREAGFDFRTLVPKESPYNNNNNKNNNNKIEAEMRQILHWSGGVERPVPSSLLASGLSPAEPDILASDGGLRIPFSLELCEECG</sequence>
<reference evidence="1" key="1">
    <citation type="submission" date="2021-02" db="EMBL/GenBank/DDBJ databases">
        <authorList>
            <person name="Dougan E. K."/>
            <person name="Rhodes N."/>
            <person name="Thang M."/>
            <person name="Chan C."/>
        </authorList>
    </citation>
    <scope>NUCLEOTIDE SEQUENCE</scope>
</reference>